<keyword evidence="2" id="KW-0479">Metal-binding</keyword>
<dbReference type="PROSITE" id="PS51409">
    <property type="entry name" value="ARGINASE_2"/>
    <property type="match status" value="1"/>
</dbReference>
<gene>
    <name evidence="9" type="ORF">C448_09872</name>
</gene>
<feature type="region of interest" description="Disordered" evidence="8">
    <location>
        <begin position="1"/>
        <end position="24"/>
    </location>
</feature>
<evidence type="ECO:0000256" key="8">
    <source>
        <dbReference type="SAM" id="MobiDB-lite"/>
    </source>
</evidence>
<dbReference type="PIRSF" id="PIRSF036979">
    <property type="entry name" value="Arginase"/>
    <property type="match status" value="1"/>
</dbReference>
<dbReference type="Gene3D" id="3.40.800.10">
    <property type="entry name" value="Ureohydrolase domain"/>
    <property type="match status" value="1"/>
</dbReference>
<evidence type="ECO:0000256" key="6">
    <source>
        <dbReference type="NCBIfam" id="TIGR01227"/>
    </source>
</evidence>
<name>M0MDU2_HALMO</name>
<dbReference type="PROSITE" id="PS01053">
    <property type="entry name" value="ARGINASE_1"/>
    <property type="match status" value="1"/>
</dbReference>
<dbReference type="Proteomes" id="UP000011568">
    <property type="component" value="Unassembled WGS sequence"/>
</dbReference>
<dbReference type="NCBIfam" id="TIGR01227">
    <property type="entry name" value="hutG"/>
    <property type="match status" value="1"/>
</dbReference>
<sequence>MSLREPPTWDGPSGDPDDEQFGDIVEPTTLDDASEFDAVFIGEPYDGAVIGRRGAREGPGALREALAGVKTHRFGAGPVRSVGDLGDVEVPDGDVSTVQEAILETTHEIHASDALPVSLGGDNSLTYPNAAPLLEGALGVINFDAHLDCREVHGEPTSGSPYRQLHEAGLDAYACVGARHFETSTAYADYIDDQGGEIVTSEAVGDDIESAVERALDAMAGVETIYVSVDLDVLDAAAAPGVSAPTPGGITTRELFRMLRATAGDDRVAGFEIVECAPPLDAGAQTAAAGARAIAHFLSGYNGDSP</sequence>
<evidence type="ECO:0000313" key="10">
    <source>
        <dbReference type="Proteomes" id="UP000011568"/>
    </source>
</evidence>
<dbReference type="RefSeq" id="WP_004054226.1">
    <property type="nucleotide sequence ID" value="NZ_AOMC01000120.1"/>
</dbReference>
<dbReference type="PATRIC" id="fig|931277.6.peg.1930"/>
<dbReference type="InterPro" id="IPR005923">
    <property type="entry name" value="HutG"/>
</dbReference>
<dbReference type="OrthoDB" id="7186at2157"/>
<dbReference type="eggNOG" id="arCOG01700">
    <property type="taxonomic scope" value="Archaea"/>
</dbReference>
<protein>
    <recommendedName>
        <fullName evidence="6">Formimidoylglutamase</fullName>
        <ecNumber evidence="6">3.5.3.8</ecNumber>
    </recommendedName>
</protein>
<dbReference type="AlphaFoldDB" id="M0MDU2"/>
<dbReference type="GO" id="GO:0019556">
    <property type="term" value="P:L-histidine catabolic process to glutamate and formamide"/>
    <property type="evidence" value="ECO:0007669"/>
    <property type="project" value="UniProtKB-UniRule"/>
</dbReference>
<dbReference type="GO" id="GO:0033389">
    <property type="term" value="P:putrescine biosynthetic process from arginine, via agmatine"/>
    <property type="evidence" value="ECO:0007669"/>
    <property type="project" value="TreeGrafter"/>
</dbReference>
<dbReference type="EMBL" id="AOMC01000120">
    <property type="protein sequence ID" value="EMA43488.1"/>
    <property type="molecule type" value="Genomic_DNA"/>
</dbReference>
<dbReference type="SUPFAM" id="SSF52768">
    <property type="entry name" value="Arginase/deacetylase"/>
    <property type="match status" value="1"/>
</dbReference>
<dbReference type="Pfam" id="PF00491">
    <property type="entry name" value="Arginase"/>
    <property type="match status" value="1"/>
</dbReference>
<dbReference type="GO" id="GO:0050415">
    <property type="term" value="F:formimidoylglutamase activity"/>
    <property type="evidence" value="ECO:0007669"/>
    <property type="project" value="UniProtKB-UniRule"/>
</dbReference>
<keyword evidence="3 7" id="KW-0378">Hydrolase</keyword>
<comment type="similarity">
    <text evidence="1">Belongs to the arginase family. Agmatinase subfamily.</text>
</comment>
<keyword evidence="4" id="KW-0369">Histidine metabolism</keyword>
<dbReference type="GO" id="GO:0008783">
    <property type="term" value="F:agmatinase activity"/>
    <property type="evidence" value="ECO:0007669"/>
    <property type="project" value="TreeGrafter"/>
</dbReference>
<dbReference type="InterPro" id="IPR020855">
    <property type="entry name" value="Ureohydrolase_Mn_BS"/>
</dbReference>
<accession>M0MDU2</accession>
<evidence type="ECO:0000256" key="1">
    <source>
        <dbReference type="ARBA" id="ARBA00009227"/>
    </source>
</evidence>
<dbReference type="InterPro" id="IPR023696">
    <property type="entry name" value="Ureohydrolase_dom_sf"/>
</dbReference>
<evidence type="ECO:0000256" key="3">
    <source>
        <dbReference type="ARBA" id="ARBA00022801"/>
    </source>
</evidence>
<dbReference type="CDD" id="cd09990">
    <property type="entry name" value="Agmatinase-like"/>
    <property type="match status" value="1"/>
</dbReference>
<dbReference type="PANTHER" id="PTHR11358">
    <property type="entry name" value="ARGINASE/AGMATINASE"/>
    <property type="match status" value="1"/>
</dbReference>
<dbReference type="STRING" id="931277.C448_09872"/>
<keyword evidence="5" id="KW-0464">Manganese</keyword>
<evidence type="ECO:0000313" key="9">
    <source>
        <dbReference type="EMBL" id="EMA43488.1"/>
    </source>
</evidence>
<dbReference type="InterPro" id="IPR006035">
    <property type="entry name" value="Ureohydrolase"/>
</dbReference>
<evidence type="ECO:0000256" key="2">
    <source>
        <dbReference type="ARBA" id="ARBA00022723"/>
    </source>
</evidence>
<dbReference type="EC" id="3.5.3.8" evidence="6"/>
<organism evidence="9 10">
    <name type="scientific">Halococcus morrhuae DSM 1307</name>
    <dbReference type="NCBI Taxonomy" id="931277"/>
    <lineage>
        <taxon>Archaea</taxon>
        <taxon>Methanobacteriati</taxon>
        <taxon>Methanobacteriota</taxon>
        <taxon>Stenosarchaea group</taxon>
        <taxon>Halobacteria</taxon>
        <taxon>Halobacteriales</taxon>
        <taxon>Halococcaceae</taxon>
        <taxon>Halococcus</taxon>
    </lineage>
</organism>
<keyword evidence="10" id="KW-1185">Reference proteome</keyword>
<dbReference type="PANTHER" id="PTHR11358:SF26">
    <property type="entry name" value="GUANIDINO ACID HYDROLASE, MITOCHONDRIAL"/>
    <property type="match status" value="1"/>
</dbReference>
<evidence type="ECO:0000256" key="7">
    <source>
        <dbReference type="RuleBase" id="RU003684"/>
    </source>
</evidence>
<evidence type="ECO:0000256" key="5">
    <source>
        <dbReference type="ARBA" id="ARBA00023211"/>
    </source>
</evidence>
<comment type="caution">
    <text evidence="9">The sequence shown here is derived from an EMBL/GenBank/DDBJ whole genome shotgun (WGS) entry which is preliminary data.</text>
</comment>
<proteinExistence type="inferred from homology"/>
<dbReference type="GO" id="GO:0046872">
    <property type="term" value="F:metal ion binding"/>
    <property type="evidence" value="ECO:0007669"/>
    <property type="project" value="UniProtKB-KW"/>
</dbReference>
<evidence type="ECO:0000256" key="4">
    <source>
        <dbReference type="ARBA" id="ARBA00022808"/>
    </source>
</evidence>
<reference evidence="9 10" key="1">
    <citation type="journal article" date="2014" name="PLoS Genet.">
        <title>Phylogenetically driven sequencing of extremely halophilic archaea reveals strategies for static and dynamic osmo-response.</title>
        <authorList>
            <person name="Becker E.A."/>
            <person name="Seitzer P.M."/>
            <person name="Tritt A."/>
            <person name="Larsen D."/>
            <person name="Krusor M."/>
            <person name="Yao A.I."/>
            <person name="Wu D."/>
            <person name="Madern D."/>
            <person name="Eisen J.A."/>
            <person name="Darling A.E."/>
            <person name="Facciotti M.T."/>
        </authorList>
    </citation>
    <scope>NUCLEOTIDE SEQUENCE [LARGE SCALE GENOMIC DNA]</scope>
    <source>
        <strain evidence="9 10">DSM 1307</strain>
    </source>
</reference>